<sequence>MAGTNGGGGPGIRAALLSRGRSFSFFQAVRHLKNLTAEEGGDRINGSRPVDVFRVRPSLSLSFAGPGIERIEETSAGQWLLTANILGLYGTGSPLPVFYTEDLLEGREWDHDAARDFLDIINQRLYELLYDGWARSQAMMKVMEEDDVPYADRFFSLSGLGRKALRAGLDTPWGLVRYSGLLSQKNRSASGLKTLLTDALGGLPVKVVQALKQKVPIGADQQCVLGLSGNILGETSYLGTEFDDGTGAILIRIGPISEAAYRGFLPGTDGYRLVVDLTRFYLSSPVTFVLDVVMKDDAKKETARPGHTRWASLGLDTWLFSGESAGELVTRFYP</sequence>
<evidence type="ECO:0000313" key="2">
    <source>
        <dbReference type="Proteomes" id="UP000507962"/>
    </source>
</evidence>
<dbReference type="NCBIfam" id="TIGR03347">
    <property type="entry name" value="VI_chp_1"/>
    <property type="match status" value="1"/>
</dbReference>
<protein>
    <submittedName>
        <fullName evidence="1">Type vi secretion tssg-like</fullName>
    </submittedName>
</protein>
<organism evidence="1 2">
    <name type="scientific">Desulfoluna butyratoxydans</name>
    <dbReference type="NCBI Taxonomy" id="231438"/>
    <lineage>
        <taxon>Bacteria</taxon>
        <taxon>Pseudomonadati</taxon>
        <taxon>Thermodesulfobacteriota</taxon>
        <taxon>Desulfobacteria</taxon>
        <taxon>Desulfobacterales</taxon>
        <taxon>Desulfolunaceae</taxon>
        <taxon>Desulfoluna</taxon>
    </lineage>
</organism>
<dbReference type="InterPro" id="IPR010732">
    <property type="entry name" value="T6SS_TssG-like"/>
</dbReference>
<accession>A0A4U8YMF0</accession>
<gene>
    <name evidence="1" type="ORF">MSL71_25570</name>
</gene>
<keyword evidence="2" id="KW-1185">Reference proteome</keyword>
<dbReference type="Proteomes" id="UP000507962">
    <property type="component" value="Unassembled WGS sequence"/>
</dbReference>
<name>A0A4U8YMF0_9BACT</name>
<dbReference type="RefSeq" id="WP_180140899.1">
    <property type="nucleotide sequence ID" value="NZ_CAADHO010000004.1"/>
</dbReference>
<dbReference type="PANTHER" id="PTHR35564:SF3">
    <property type="entry name" value="TYPE VI SECRETION SYSTEM BASEPLATE SUBUNIT TSSG"/>
    <property type="match status" value="1"/>
</dbReference>
<dbReference type="EMBL" id="CAADHO010000004">
    <property type="protein sequence ID" value="VFQ44900.1"/>
    <property type="molecule type" value="Genomic_DNA"/>
</dbReference>
<dbReference type="Pfam" id="PF06996">
    <property type="entry name" value="T6SS_TssG"/>
    <property type="match status" value="1"/>
</dbReference>
<reference evidence="1 2" key="1">
    <citation type="submission" date="2019-03" db="EMBL/GenBank/DDBJ databases">
        <authorList>
            <person name="Nijsse B."/>
        </authorList>
    </citation>
    <scope>NUCLEOTIDE SEQUENCE [LARGE SCALE GENOMIC DNA]</scope>
    <source>
        <strain evidence="1">Desulfoluna butyratoxydans MSL71</strain>
    </source>
</reference>
<evidence type="ECO:0000313" key="1">
    <source>
        <dbReference type="EMBL" id="VFQ44900.1"/>
    </source>
</evidence>
<dbReference type="PANTHER" id="PTHR35564">
    <property type="match status" value="1"/>
</dbReference>
<dbReference type="AlphaFoldDB" id="A0A4U8YMF0"/>
<proteinExistence type="predicted"/>